<dbReference type="Proteomes" id="UP001610335">
    <property type="component" value="Unassembled WGS sequence"/>
</dbReference>
<keyword evidence="2" id="KW-1185">Reference proteome</keyword>
<evidence type="ECO:0000313" key="2">
    <source>
        <dbReference type="Proteomes" id="UP001610335"/>
    </source>
</evidence>
<name>A0ABR4HC91_9EURO</name>
<dbReference type="EMBL" id="JBFXLS010000153">
    <property type="protein sequence ID" value="KAL2813065.1"/>
    <property type="molecule type" value="Genomic_DNA"/>
</dbReference>
<protein>
    <recommendedName>
        <fullName evidence="3">Fungal N-terminal domain-containing protein</fullName>
    </recommendedName>
</protein>
<sequence>MSPPRKTRIRKTRLRSQIEPRVSLAQSLMNFLISDRTHRFIHTQIFLCITTSNMSDPFSVSAGVVGVVSLSLTLCQGFLRYYAPWRDFAEEIQGFTTKVDGLLRTLRVLGGFLSPENELHLQSDQYRRLVLDNLTSCEEACRQLEKMLMECNSTDISSSPSVRKHDWLRLKRAVYPFKRETLVTLSQLVSGLQDNVNFALQLLNGALISEQQRQIQHLISRTSSIDIRTTTILSIVEPEQGSDSVVSSQAVVHQVSPSTRGARSAALTMPEPSTVRDLCQQRQLINMWARGRRRLPSAPINQLSHYCTCQTKPRFLSRFSFSSFALHEKSCLLYVDGQTALGISGHYTYCNSFFGLSIRVMMTLTRGAGGLAISPMIQLQSVVSYQSPAFKLMAQVIRKESNMDTLLEDLKTSLLRMFCEGKAAPTDCLPDGSTLLHGLLGYAQINARGSAIGRCWSTSYLITVVRALIDAGVPLNQRTVYGMTALDIFIQNSMKYTSEVRLGVLQELLTRGGCINSFAKSASPGVYSQGWEYPALHAARYLLPKYFEGFELSEIEIAILSRSEESLERCLMVKDHHQSPLDPPMPHYSHLLFLTLGWPVGLSAMLEFLSPPPYSSVGACLEEACLRGELECAIILCKHLGMVTVTQLQAASRSKNIPVLKLTIAAFVTSRRKLQQLALEHLPRHVLCSLSLPTGSLLDTNAYAVSVSLYKHNIEVTTGEMYKDTSVYSVIDGDITTAELLYEAGFTDLNHYNSEGLTPLMLFNTRWRDHPDNLGCFENWMVRKGADIHRYSGDGFPASFYLAERFGVSFSSWLYRMGGYDERKTDIQSSIQQQPADDARSICFILTDSTHDDCFCACSGGACTSLQRILRGFAENIGCVVSLIYDMSVLSVMFDELQHVIPEAFTENTILSVSYQTIRYLTFSVLGLTHTCHDWHWMNSLSRVKQMDPEEIEEVREEERSLIDQLEDLSAEFRQKYEELGLGIYGFLVDYWRPRMDEVLAAVAIDDEERTRVREIGVVLEQDE</sequence>
<organism evidence="1 2">
    <name type="scientific">Aspergillus cavernicola</name>
    <dbReference type="NCBI Taxonomy" id="176166"/>
    <lineage>
        <taxon>Eukaryota</taxon>
        <taxon>Fungi</taxon>
        <taxon>Dikarya</taxon>
        <taxon>Ascomycota</taxon>
        <taxon>Pezizomycotina</taxon>
        <taxon>Eurotiomycetes</taxon>
        <taxon>Eurotiomycetidae</taxon>
        <taxon>Eurotiales</taxon>
        <taxon>Aspergillaceae</taxon>
        <taxon>Aspergillus</taxon>
        <taxon>Aspergillus subgen. Nidulantes</taxon>
    </lineage>
</organism>
<dbReference type="SUPFAM" id="SSF48403">
    <property type="entry name" value="Ankyrin repeat"/>
    <property type="match status" value="1"/>
</dbReference>
<reference evidence="1 2" key="1">
    <citation type="submission" date="2024-07" db="EMBL/GenBank/DDBJ databases">
        <title>Section-level genome sequencing and comparative genomics of Aspergillus sections Usti and Cavernicolus.</title>
        <authorList>
            <consortium name="Lawrence Berkeley National Laboratory"/>
            <person name="Nybo J.L."/>
            <person name="Vesth T.C."/>
            <person name="Theobald S."/>
            <person name="Frisvad J.C."/>
            <person name="Larsen T.O."/>
            <person name="Kjaerboelling I."/>
            <person name="Rothschild-Mancinelli K."/>
            <person name="Lyhne E.K."/>
            <person name="Kogle M.E."/>
            <person name="Barry K."/>
            <person name="Clum A."/>
            <person name="Na H."/>
            <person name="Ledsgaard L."/>
            <person name="Lin J."/>
            <person name="Lipzen A."/>
            <person name="Kuo A."/>
            <person name="Riley R."/>
            <person name="Mondo S."/>
            <person name="LaButti K."/>
            <person name="Haridas S."/>
            <person name="Pangalinan J."/>
            <person name="Salamov A.A."/>
            <person name="Simmons B.A."/>
            <person name="Magnuson J.K."/>
            <person name="Chen J."/>
            <person name="Drula E."/>
            <person name="Henrissat B."/>
            <person name="Wiebenga A."/>
            <person name="Lubbers R.J."/>
            <person name="Gomes A.C."/>
            <person name="Makela M.R."/>
            <person name="Stajich J."/>
            <person name="Grigoriev I.V."/>
            <person name="Mortensen U.H."/>
            <person name="De vries R.P."/>
            <person name="Baker S.E."/>
            <person name="Andersen M.R."/>
        </authorList>
    </citation>
    <scope>NUCLEOTIDE SEQUENCE [LARGE SCALE GENOMIC DNA]</scope>
    <source>
        <strain evidence="1 2">CBS 600.67</strain>
    </source>
</reference>
<gene>
    <name evidence="1" type="ORF">BDW59DRAFT_167633</name>
</gene>
<dbReference type="Gene3D" id="1.25.40.20">
    <property type="entry name" value="Ankyrin repeat-containing domain"/>
    <property type="match status" value="1"/>
</dbReference>
<proteinExistence type="predicted"/>
<dbReference type="InterPro" id="IPR036770">
    <property type="entry name" value="Ankyrin_rpt-contain_sf"/>
</dbReference>
<evidence type="ECO:0000313" key="1">
    <source>
        <dbReference type="EMBL" id="KAL2813065.1"/>
    </source>
</evidence>
<accession>A0ABR4HC91</accession>
<evidence type="ECO:0008006" key="3">
    <source>
        <dbReference type="Google" id="ProtNLM"/>
    </source>
</evidence>
<comment type="caution">
    <text evidence="1">The sequence shown here is derived from an EMBL/GenBank/DDBJ whole genome shotgun (WGS) entry which is preliminary data.</text>
</comment>